<feature type="chain" id="PRO_5002127001" evidence="3">
    <location>
        <begin position="22"/>
        <end position="216"/>
    </location>
</feature>
<evidence type="ECO:0000256" key="3">
    <source>
        <dbReference type="SAM" id="SignalP"/>
    </source>
</evidence>
<organism evidence="4">
    <name type="scientific">Arion vulgaris</name>
    <dbReference type="NCBI Taxonomy" id="1028688"/>
    <lineage>
        <taxon>Eukaryota</taxon>
        <taxon>Metazoa</taxon>
        <taxon>Spiralia</taxon>
        <taxon>Lophotrochozoa</taxon>
        <taxon>Mollusca</taxon>
        <taxon>Gastropoda</taxon>
        <taxon>Heterobranchia</taxon>
        <taxon>Euthyneura</taxon>
        <taxon>Panpulmonata</taxon>
        <taxon>Eupulmonata</taxon>
        <taxon>Stylommatophora</taxon>
        <taxon>Helicina</taxon>
        <taxon>Arionoidea</taxon>
        <taxon>Arionidae</taxon>
        <taxon>Arion</taxon>
    </lineage>
</organism>
<feature type="region of interest" description="Disordered" evidence="1">
    <location>
        <begin position="87"/>
        <end position="108"/>
    </location>
</feature>
<keyword evidence="3" id="KW-0732">Signal</keyword>
<keyword evidence="2" id="KW-0472">Membrane</keyword>
<gene>
    <name evidence="4" type="primary">ORF69159</name>
</gene>
<feature type="transmembrane region" description="Helical" evidence="2">
    <location>
        <begin position="31"/>
        <end position="55"/>
    </location>
</feature>
<feature type="compositionally biased region" description="Polar residues" evidence="1">
    <location>
        <begin position="157"/>
        <end position="170"/>
    </location>
</feature>
<feature type="region of interest" description="Disordered" evidence="1">
    <location>
        <begin position="157"/>
        <end position="176"/>
    </location>
</feature>
<keyword evidence="2" id="KW-1133">Transmembrane helix</keyword>
<evidence type="ECO:0000256" key="2">
    <source>
        <dbReference type="SAM" id="Phobius"/>
    </source>
</evidence>
<feature type="non-terminal residue" evidence="4">
    <location>
        <position position="216"/>
    </location>
</feature>
<evidence type="ECO:0000256" key="1">
    <source>
        <dbReference type="SAM" id="MobiDB-lite"/>
    </source>
</evidence>
<dbReference type="EMBL" id="HACG01022289">
    <property type="protein sequence ID" value="CEK69154.1"/>
    <property type="molecule type" value="Transcribed_RNA"/>
</dbReference>
<protein>
    <submittedName>
        <fullName evidence="4">Uncharacterized protein</fullName>
    </submittedName>
</protein>
<dbReference type="AlphaFoldDB" id="A0A0B6ZKJ9"/>
<evidence type="ECO:0000313" key="4">
    <source>
        <dbReference type="EMBL" id="CEK69154.1"/>
    </source>
</evidence>
<accession>A0A0B6ZKJ9</accession>
<keyword evidence="2" id="KW-0812">Transmembrane</keyword>
<feature type="region of interest" description="Disordered" evidence="1">
    <location>
        <begin position="197"/>
        <end position="216"/>
    </location>
</feature>
<name>A0A0B6ZKJ9_9EUPU</name>
<proteinExistence type="predicted"/>
<feature type="signal peptide" evidence="3">
    <location>
        <begin position="1"/>
        <end position="21"/>
    </location>
</feature>
<feature type="compositionally biased region" description="Polar residues" evidence="1">
    <location>
        <begin position="207"/>
        <end position="216"/>
    </location>
</feature>
<sequence length="216" mass="23957">MKMFVLAVFSLVIIQISGVAAELSDDGIIGMAVAACAAVTLLSILIAMAVVCFRWKEWIRKWMRLKGKVRMPKSYFKKRNDAKRKLISGSEASQISDPNRPPLVQSVFDPDKNVEDWRRRTRQFPPQSLYEEKSVSVDLGDEDGYDDPDDIEFTIETASNDKNQTPNKSSYKLIGPKKTAVNGKSSLYYNADPAVATAALPPHGNTDKTATNSTLP</sequence>
<reference evidence="4" key="1">
    <citation type="submission" date="2014-12" db="EMBL/GenBank/DDBJ databases">
        <title>Insight into the proteome of Arion vulgaris.</title>
        <authorList>
            <person name="Aradska J."/>
            <person name="Bulat T."/>
            <person name="Smidak R."/>
            <person name="Sarate P."/>
            <person name="Gangsoo J."/>
            <person name="Sialana F."/>
            <person name="Bilban M."/>
            <person name="Lubec G."/>
        </authorList>
    </citation>
    <scope>NUCLEOTIDE SEQUENCE</scope>
    <source>
        <tissue evidence="4">Skin</tissue>
    </source>
</reference>